<reference evidence="2 3" key="1">
    <citation type="submission" date="2023-03" db="EMBL/GenBank/DDBJ databases">
        <title>Diaphorobacter basophil sp. nov., isolated from a sewage-treatment plant.</title>
        <authorList>
            <person name="Yang K."/>
        </authorList>
    </citation>
    <scope>NUCLEOTIDE SEQUENCE [LARGE SCALE GENOMIC DNA]</scope>
    <source>
        <strain evidence="2 3">Y-1</strain>
    </source>
</reference>
<dbReference type="Proteomes" id="UP001303211">
    <property type="component" value="Chromosome"/>
</dbReference>
<keyword evidence="3" id="KW-1185">Reference proteome</keyword>
<proteinExistence type="predicted"/>
<sequence>MLDAAPWPDAQPAPAAPWSRTEDALPPEIARIAEGAVTLFKGGLMNAGRQTWYALDLQRRCFLAVLRQSGAGAALPAGARPVATCPAATESLHQASASAAQCQAFAALAQRLLACADAQDGQPEPLPQGPLRRSLLLLHQGQALALPGGAAAQALRAEIIWLIQQPLQQELLGPDPHAGA</sequence>
<evidence type="ECO:0000313" key="3">
    <source>
        <dbReference type="Proteomes" id="UP001303211"/>
    </source>
</evidence>
<protein>
    <submittedName>
        <fullName evidence="2">Uncharacterized protein</fullName>
    </submittedName>
</protein>
<organism evidence="2 3">
    <name type="scientific">Diaphorobacter limosus</name>
    <dbReference type="NCBI Taxonomy" id="3036128"/>
    <lineage>
        <taxon>Bacteria</taxon>
        <taxon>Pseudomonadati</taxon>
        <taxon>Pseudomonadota</taxon>
        <taxon>Betaproteobacteria</taxon>
        <taxon>Burkholderiales</taxon>
        <taxon>Comamonadaceae</taxon>
        <taxon>Diaphorobacter</taxon>
    </lineage>
</organism>
<name>A0ABZ0J233_9BURK</name>
<accession>A0ABZ0J233</accession>
<evidence type="ECO:0000256" key="1">
    <source>
        <dbReference type="SAM" id="MobiDB-lite"/>
    </source>
</evidence>
<dbReference type="RefSeq" id="WP_317701104.1">
    <property type="nucleotide sequence ID" value="NZ_CP136921.1"/>
</dbReference>
<evidence type="ECO:0000313" key="2">
    <source>
        <dbReference type="EMBL" id="WOO31625.1"/>
    </source>
</evidence>
<dbReference type="EMBL" id="CP136921">
    <property type="protein sequence ID" value="WOO31625.1"/>
    <property type="molecule type" value="Genomic_DNA"/>
</dbReference>
<gene>
    <name evidence="2" type="ORF">P4826_14565</name>
</gene>
<feature type="region of interest" description="Disordered" evidence="1">
    <location>
        <begin position="1"/>
        <end position="21"/>
    </location>
</feature>